<gene>
    <name evidence="2" type="ORF">ACFFGN_31260</name>
</gene>
<proteinExistence type="predicted"/>
<feature type="domain" description="Polymerase nucleotidyl transferase" evidence="1">
    <location>
        <begin position="102"/>
        <end position="136"/>
    </location>
</feature>
<comment type="caution">
    <text evidence="2">The sequence shown here is derived from an EMBL/GenBank/DDBJ whole genome shotgun (WGS) entry which is preliminary data.</text>
</comment>
<protein>
    <submittedName>
        <fullName evidence="2">Nucleotidyltransferase domain-containing protein</fullName>
    </submittedName>
</protein>
<name>A0ABV6QVD5_9ACTN</name>
<sequence>MAEVNAAGCHGVASIRLYSLALAAVGRLVAGVAGEFGRIVADSATRKVLRRLSTTGLVNPITVGASVQYVLNREHLAAEPVIELLKLRAKLIDRMREAIDLQWTEKPLTASLFGSAARGDGGVAGDIDLLVVRPADEIHPEWENQISSLANWVHRWTGNQRRWRGFRSTA</sequence>
<dbReference type="EMBL" id="JBHLTC010000040">
    <property type="protein sequence ID" value="MFC0628590.1"/>
    <property type="molecule type" value="Genomic_DNA"/>
</dbReference>
<dbReference type="InterPro" id="IPR002934">
    <property type="entry name" value="Polymerase_NTP_transf_dom"/>
</dbReference>
<accession>A0ABV6QVD5</accession>
<evidence type="ECO:0000259" key="1">
    <source>
        <dbReference type="Pfam" id="PF01909"/>
    </source>
</evidence>
<dbReference type="RefSeq" id="WP_380055166.1">
    <property type="nucleotide sequence ID" value="NZ_JBHLTC010000040.1"/>
</dbReference>
<dbReference type="Proteomes" id="UP001589890">
    <property type="component" value="Unassembled WGS sequence"/>
</dbReference>
<organism evidence="2 3">
    <name type="scientific">Kribbella deserti</name>
    <dbReference type="NCBI Taxonomy" id="1926257"/>
    <lineage>
        <taxon>Bacteria</taxon>
        <taxon>Bacillati</taxon>
        <taxon>Actinomycetota</taxon>
        <taxon>Actinomycetes</taxon>
        <taxon>Propionibacteriales</taxon>
        <taxon>Kribbellaceae</taxon>
        <taxon>Kribbella</taxon>
    </lineage>
</organism>
<dbReference type="Pfam" id="PF01909">
    <property type="entry name" value="NTP_transf_2"/>
    <property type="match status" value="1"/>
</dbReference>
<dbReference type="SUPFAM" id="SSF81301">
    <property type="entry name" value="Nucleotidyltransferase"/>
    <property type="match status" value="1"/>
</dbReference>
<evidence type="ECO:0000313" key="3">
    <source>
        <dbReference type="Proteomes" id="UP001589890"/>
    </source>
</evidence>
<dbReference type="InterPro" id="IPR043519">
    <property type="entry name" value="NT_sf"/>
</dbReference>
<reference evidence="2 3" key="1">
    <citation type="submission" date="2024-09" db="EMBL/GenBank/DDBJ databases">
        <authorList>
            <person name="Sun Q."/>
            <person name="Mori K."/>
        </authorList>
    </citation>
    <scope>NUCLEOTIDE SEQUENCE [LARGE SCALE GENOMIC DNA]</scope>
    <source>
        <strain evidence="2 3">CGMCC 1.15906</strain>
    </source>
</reference>
<keyword evidence="3" id="KW-1185">Reference proteome</keyword>
<evidence type="ECO:0000313" key="2">
    <source>
        <dbReference type="EMBL" id="MFC0628590.1"/>
    </source>
</evidence>
<dbReference type="CDD" id="cd05403">
    <property type="entry name" value="NT_KNTase_like"/>
    <property type="match status" value="1"/>
</dbReference>